<dbReference type="PROSITE" id="PS50961">
    <property type="entry name" value="HTH_LA"/>
    <property type="match status" value="1"/>
</dbReference>
<evidence type="ECO:0008006" key="10">
    <source>
        <dbReference type="Google" id="ProtNLM"/>
    </source>
</evidence>
<feature type="domain" description="SUZ-C" evidence="7">
    <location>
        <begin position="353"/>
        <end position="410"/>
    </location>
</feature>
<evidence type="ECO:0000256" key="5">
    <source>
        <dbReference type="SAM" id="MobiDB-lite"/>
    </source>
</evidence>
<feature type="domain" description="HTH La-type RNA-binding" evidence="6">
    <location>
        <begin position="27"/>
        <end position="118"/>
    </location>
</feature>
<feature type="compositionally biased region" description="Low complexity" evidence="5">
    <location>
        <begin position="300"/>
        <end position="311"/>
    </location>
</feature>
<evidence type="ECO:0000313" key="9">
    <source>
        <dbReference type="Proteomes" id="UP000824540"/>
    </source>
</evidence>
<organism evidence="8 9">
    <name type="scientific">Albula glossodonta</name>
    <name type="common">roundjaw bonefish</name>
    <dbReference type="NCBI Taxonomy" id="121402"/>
    <lineage>
        <taxon>Eukaryota</taxon>
        <taxon>Metazoa</taxon>
        <taxon>Chordata</taxon>
        <taxon>Craniata</taxon>
        <taxon>Vertebrata</taxon>
        <taxon>Euteleostomi</taxon>
        <taxon>Actinopterygii</taxon>
        <taxon>Neopterygii</taxon>
        <taxon>Teleostei</taxon>
        <taxon>Albuliformes</taxon>
        <taxon>Albulidae</taxon>
        <taxon>Albula</taxon>
    </lineage>
</organism>
<dbReference type="GO" id="GO:0005634">
    <property type="term" value="C:nucleus"/>
    <property type="evidence" value="ECO:0007669"/>
    <property type="project" value="UniProtKB-SubCell"/>
</dbReference>
<dbReference type="PROSITE" id="PS51938">
    <property type="entry name" value="SUZ_C"/>
    <property type="match status" value="1"/>
</dbReference>
<proteinExistence type="predicted"/>
<dbReference type="InterPro" id="IPR036390">
    <property type="entry name" value="WH_DNA-bd_sf"/>
</dbReference>
<feature type="compositionally biased region" description="Polar residues" evidence="5">
    <location>
        <begin position="347"/>
        <end position="358"/>
    </location>
</feature>
<dbReference type="FunFam" id="1.10.10.10:FF:000158">
    <property type="entry name" value="La ribonucleoprotein domain family member 7"/>
    <property type="match status" value="1"/>
</dbReference>
<dbReference type="OrthoDB" id="435402at2759"/>
<evidence type="ECO:0000259" key="7">
    <source>
        <dbReference type="PROSITE" id="PS51938"/>
    </source>
</evidence>
<name>A0A8T2PR57_9TELE</name>
<evidence type="ECO:0000256" key="4">
    <source>
        <dbReference type="PROSITE-ProRule" id="PRU00332"/>
    </source>
</evidence>
<reference evidence="8" key="1">
    <citation type="thesis" date="2021" institute="BYU ScholarsArchive" country="Provo, UT, USA">
        <title>Applications of and Algorithms for Genome Assembly and Genomic Analyses with an Emphasis on Marine Teleosts.</title>
        <authorList>
            <person name="Pickett B.D."/>
        </authorList>
    </citation>
    <scope>NUCLEOTIDE SEQUENCE</scope>
    <source>
        <strain evidence="8">HI-2016</strain>
    </source>
</reference>
<dbReference type="GO" id="GO:1990904">
    <property type="term" value="C:ribonucleoprotein complex"/>
    <property type="evidence" value="ECO:0007669"/>
    <property type="project" value="InterPro"/>
</dbReference>
<dbReference type="InterPro" id="IPR002344">
    <property type="entry name" value="Lupus_La"/>
</dbReference>
<evidence type="ECO:0000256" key="3">
    <source>
        <dbReference type="ARBA" id="ARBA00023242"/>
    </source>
</evidence>
<dbReference type="SMART" id="SM00715">
    <property type="entry name" value="LA"/>
    <property type="match status" value="1"/>
</dbReference>
<sequence>MESQISDEGFSDRAFDNDDDFELDDWTPPDNDLVQKMVSQIEHYLSNENLAKDPFLLKHVRRNKMGYVNIKLLTSFKKMKNLTRDWRTTAYALQQSLVLELNTEGNKVRRKNPVPESLLVQVPSRLLLVWNISESPAGEVGGPQKSSMEKAVAMLSPFGTISTVRIFRSGRELPPEIRKYGYKYPELCSQDSVLVEYEDMEGAGHAYHVLSQSNSSVSVALVGRCSRKKTSSDAGHLEDSYARRGVAILNRRMEQLQFRGEDSSPCSSSESEFTASSPLHAPCVSMGQLHSSYHSVVLGPSPKSSPRSSPRVLHAPPPGPRMSPLLASEVWRSPETSPELHRRHSGNSDGSGTPSSPWVQRRRLAATRASSLEDGLSQAPKRVSNGDSLPLGIIRFPHGPDGSRGFHNTHGRGRVHHIDK</sequence>
<dbReference type="PANTHER" id="PTHR22792:SF71">
    <property type="entry name" value="LA-RELATED PROTEIN 6"/>
    <property type="match status" value="1"/>
</dbReference>
<dbReference type="CDD" id="cd08033">
    <property type="entry name" value="LARP_6"/>
    <property type="match status" value="1"/>
</dbReference>
<dbReference type="Proteomes" id="UP000824540">
    <property type="component" value="Unassembled WGS sequence"/>
</dbReference>
<feature type="compositionally biased region" description="Basic residues" evidence="5">
    <location>
        <begin position="407"/>
        <end position="420"/>
    </location>
</feature>
<protein>
    <recommendedName>
        <fullName evidence="10">La-related protein 6</fullName>
    </recommendedName>
</protein>
<feature type="region of interest" description="Disordered" evidence="5">
    <location>
        <begin position="295"/>
        <end position="420"/>
    </location>
</feature>
<dbReference type="GO" id="GO:0006396">
    <property type="term" value="P:RNA processing"/>
    <property type="evidence" value="ECO:0007669"/>
    <property type="project" value="InterPro"/>
</dbReference>
<dbReference type="EMBL" id="JAFBMS010000003">
    <property type="protein sequence ID" value="KAG9353816.1"/>
    <property type="molecule type" value="Genomic_DNA"/>
</dbReference>
<evidence type="ECO:0000256" key="1">
    <source>
        <dbReference type="ARBA" id="ARBA00004123"/>
    </source>
</evidence>
<dbReference type="PANTHER" id="PTHR22792">
    <property type="entry name" value="LUPUS LA PROTEIN-RELATED"/>
    <property type="match status" value="1"/>
</dbReference>
<keyword evidence="2 4" id="KW-0694">RNA-binding</keyword>
<accession>A0A8T2PR57</accession>
<dbReference type="InterPro" id="IPR036388">
    <property type="entry name" value="WH-like_DNA-bd_sf"/>
</dbReference>
<comment type="caution">
    <text evidence="8">The sequence shown here is derived from an EMBL/GenBank/DDBJ whole genome shotgun (WGS) entry which is preliminary data.</text>
</comment>
<dbReference type="GO" id="GO:0003729">
    <property type="term" value="F:mRNA binding"/>
    <property type="evidence" value="ECO:0007669"/>
    <property type="project" value="TreeGrafter"/>
</dbReference>
<dbReference type="InterPro" id="IPR024642">
    <property type="entry name" value="SUZ-C"/>
</dbReference>
<dbReference type="PRINTS" id="PR00302">
    <property type="entry name" value="LUPUSLA"/>
</dbReference>
<dbReference type="AlphaFoldDB" id="A0A8T2PR57"/>
<dbReference type="Gene3D" id="1.10.10.10">
    <property type="entry name" value="Winged helix-like DNA-binding domain superfamily/Winged helix DNA-binding domain"/>
    <property type="match status" value="1"/>
</dbReference>
<comment type="subcellular location">
    <subcellularLocation>
        <location evidence="1">Nucleus</location>
    </subcellularLocation>
</comment>
<keyword evidence="9" id="KW-1185">Reference proteome</keyword>
<dbReference type="SUPFAM" id="SSF46785">
    <property type="entry name" value="Winged helix' DNA-binding domain"/>
    <property type="match status" value="1"/>
</dbReference>
<dbReference type="InterPro" id="IPR006630">
    <property type="entry name" value="La_HTH"/>
</dbReference>
<gene>
    <name evidence="8" type="ORF">JZ751_011940</name>
</gene>
<keyword evidence="3" id="KW-0539">Nucleus</keyword>
<dbReference type="Pfam" id="PF05383">
    <property type="entry name" value="La"/>
    <property type="match status" value="1"/>
</dbReference>
<evidence type="ECO:0000313" key="8">
    <source>
        <dbReference type="EMBL" id="KAG9353816.1"/>
    </source>
</evidence>
<dbReference type="InterPro" id="IPR045180">
    <property type="entry name" value="La_dom_prot"/>
</dbReference>
<evidence type="ECO:0000259" key="6">
    <source>
        <dbReference type="PROSITE" id="PS50961"/>
    </source>
</evidence>
<evidence type="ECO:0000256" key="2">
    <source>
        <dbReference type="ARBA" id="ARBA00022884"/>
    </source>
</evidence>